<dbReference type="InterPro" id="IPR036589">
    <property type="entry name" value="HCY_dom_sf"/>
</dbReference>
<dbReference type="InterPro" id="IPR017226">
    <property type="entry name" value="BHMT-like"/>
</dbReference>
<sequence>MNRLAGLFPQGTPVLLDGAMGTLLQDRGLEDGGAGELWNVDRPDDVRAVHEAYADAGAQVLTTNTFGGTRPRLQMHGLEDRVHELNAAAARIARSVADERGLAVAGNLGPTGELLAPLGAMEPDQATAFFSEQLVGLLDGGIDLVLVETMSDLAEVEAAVAAARDTAPDLPVVVTLSFDTNLRTMMGVRPGEAVTRLGAAGVDAVGANCGRGPQEMEAIAAQLVEARPDGLLLVAQSNAGLPQVVGDHFEYDSPPAEMAAHSVALTGLGIDLVGACCGSTPAHTAAMREALAGR</sequence>
<keyword evidence="1 4" id="KW-0489">Methyltransferase</keyword>
<dbReference type="GO" id="GO:0032259">
    <property type="term" value="P:methylation"/>
    <property type="evidence" value="ECO:0007669"/>
    <property type="project" value="UniProtKB-KW"/>
</dbReference>
<keyword evidence="3 4" id="KW-0862">Zinc</keyword>
<evidence type="ECO:0000256" key="3">
    <source>
        <dbReference type="PIRSR" id="PIRSR037505-2"/>
    </source>
</evidence>
<dbReference type="AlphaFoldDB" id="A0A6J4MG68"/>
<accession>A0A6J4MG68</accession>
<keyword evidence="3 4" id="KW-0479">Metal-binding</keyword>
<dbReference type="EC" id="2.1.1.13" evidence="6"/>
<dbReference type="GO" id="GO:0008705">
    <property type="term" value="F:methionine synthase activity"/>
    <property type="evidence" value="ECO:0007669"/>
    <property type="project" value="UniProtKB-EC"/>
</dbReference>
<dbReference type="EMBL" id="CADCUH010000162">
    <property type="protein sequence ID" value="CAA9358736.1"/>
    <property type="molecule type" value="Genomic_DNA"/>
</dbReference>
<feature type="domain" description="Hcy-binding" evidence="5">
    <location>
        <begin position="2"/>
        <end position="291"/>
    </location>
</feature>
<keyword evidence="2 4" id="KW-0808">Transferase</keyword>
<dbReference type="Gene3D" id="3.20.20.330">
    <property type="entry name" value="Homocysteine-binding-like domain"/>
    <property type="match status" value="1"/>
</dbReference>
<comment type="cofactor">
    <cofactor evidence="3">
        <name>Zn(2+)</name>
        <dbReference type="ChEBI" id="CHEBI:29105"/>
    </cofactor>
    <text evidence="3">Binds 1 zinc ion per subunit.</text>
</comment>
<feature type="binding site" evidence="3 4">
    <location>
        <position position="277"/>
    </location>
    <ligand>
        <name>Zn(2+)</name>
        <dbReference type="ChEBI" id="CHEBI:29105"/>
    </ligand>
</feature>
<evidence type="ECO:0000256" key="4">
    <source>
        <dbReference type="PROSITE-ProRule" id="PRU00333"/>
    </source>
</evidence>
<evidence type="ECO:0000256" key="1">
    <source>
        <dbReference type="ARBA" id="ARBA00022603"/>
    </source>
</evidence>
<dbReference type="PANTHER" id="PTHR11103">
    <property type="entry name" value="SLR1189 PROTEIN"/>
    <property type="match status" value="1"/>
</dbReference>
<dbReference type="Pfam" id="PF02574">
    <property type="entry name" value="S-methyl_trans"/>
    <property type="match status" value="1"/>
</dbReference>
<organism evidence="6">
    <name type="scientific">uncultured Nocardioidaceae bacterium</name>
    <dbReference type="NCBI Taxonomy" id="253824"/>
    <lineage>
        <taxon>Bacteria</taxon>
        <taxon>Bacillati</taxon>
        <taxon>Actinomycetota</taxon>
        <taxon>Actinomycetes</taxon>
        <taxon>Propionibacteriales</taxon>
        <taxon>Nocardioidaceae</taxon>
        <taxon>environmental samples</taxon>
    </lineage>
</organism>
<feature type="binding site" evidence="3 4">
    <location>
        <position position="209"/>
    </location>
    <ligand>
        <name>Zn(2+)</name>
        <dbReference type="ChEBI" id="CHEBI:29105"/>
    </ligand>
</feature>
<dbReference type="PIRSF" id="PIRSF037505">
    <property type="entry name" value="Betaine_HMT"/>
    <property type="match status" value="1"/>
</dbReference>
<name>A0A6J4MG68_9ACTN</name>
<proteinExistence type="predicted"/>
<dbReference type="PROSITE" id="PS50970">
    <property type="entry name" value="HCY"/>
    <property type="match status" value="1"/>
</dbReference>
<protein>
    <submittedName>
        <fullName evidence="6">5-methyltetrahydrofolate--homocysteine methyltransferase</fullName>
        <ecNumber evidence="6">2.1.1.13</ecNumber>
    </submittedName>
</protein>
<feature type="binding site" evidence="3 4">
    <location>
        <position position="276"/>
    </location>
    <ligand>
        <name>Zn(2+)</name>
        <dbReference type="ChEBI" id="CHEBI:29105"/>
    </ligand>
</feature>
<gene>
    <name evidence="6" type="ORF">AVDCRST_MAG36-2474</name>
</gene>
<evidence type="ECO:0000313" key="6">
    <source>
        <dbReference type="EMBL" id="CAA9358736.1"/>
    </source>
</evidence>
<dbReference type="GO" id="GO:0008270">
    <property type="term" value="F:zinc ion binding"/>
    <property type="evidence" value="ECO:0007669"/>
    <property type="project" value="InterPro"/>
</dbReference>
<dbReference type="InterPro" id="IPR003726">
    <property type="entry name" value="HCY_dom"/>
</dbReference>
<evidence type="ECO:0000256" key="2">
    <source>
        <dbReference type="ARBA" id="ARBA00022679"/>
    </source>
</evidence>
<dbReference type="SUPFAM" id="SSF82282">
    <property type="entry name" value="Homocysteine S-methyltransferase"/>
    <property type="match status" value="1"/>
</dbReference>
<reference evidence="6" key="1">
    <citation type="submission" date="2020-02" db="EMBL/GenBank/DDBJ databases">
        <authorList>
            <person name="Meier V. D."/>
        </authorList>
    </citation>
    <scope>NUCLEOTIDE SEQUENCE</scope>
    <source>
        <strain evidence="6">AVDCRST_MAG36</strain>
    </source>
</reference>
<evidence type="ECO:0000259" key="5">
    <source>
        <dbReference type="PROSITE" id="PS50970"/>
    </source>
</evidence>
<dbReference type="PANTHER" id="PTHR11103:SF18">
    <property type="entry name" value="SLR1189 PROTEIN"/>
    <property type="match status" value="1"/>
</dbReference>